<evidence type="ECO:0000256" key="1">
    <source>
        <dbReference type="SAM" id="Coils"/>
    </source>
</evidence>
<dbReference type="InterPro" id="IPR007844">
    <property type="entry name" value="AsmA"/>
</dbReference>
<organism evidence="3 4">
    <name type="scientific">Methylophilales bacterium HTCC2181</name>
    <dbReference type="NCBI Taxonomy" id="383631"/>
    <lineage>
        <taxon>Bacteria</taxon>
        <taxon>Pseudomonadati</taxon>
        <taxon>Pseudomonadota</taxon>
        <taxon>Betaproteobacteria</taxon>
        <taxon>Nitrosomonadales</taxon>
        <taxon>OM43 clade</taxon>
    </lineage>
</organism>
<keyword evidence="1" id="KW-0175">Coiled coil</keyword>
<proteinExistence type="predicted"/>
<feature type="domain" description="AsmA" evidence="2">
    <location>
        <begin position="3"/>
        <end position="171"/>
    </location>
</feature>
<dbReference type="AlphaFoldDB" id="A0P6U0"/>
<evidence type="ECO:0000259" key="2">
    <source>
        <dbReference type="Pfam" id="PF05170"/>
    </source>
</evidence>
<dbReference type="Proteomes" id="UP000054262">
    <property type="component" value="Unassembled WGS sequence"/>
</dbReference>
<evidence type="ECO:0000313" key="4">
    <source>
        <dbReference type="Proteomes" id="UP000054262"/>
    </source>
</evidence>
<feature type="coiled-coil region" evidence="1">
    <location>
        <begin position="230"/>
        <end position="264"/>
    </location>
</feature>
<sequence>MKKILFIILLIGLLLGAVLFYLNDNLDHVVRTFIVKKVSEATNVEVNLDSVSIYLKEGRAEMHGFVLGNPQPFNKDYAFKFKSAKITLNTKSLFKDTIIVNKVLLEGAQIYYEKNQNQSNFTALTKAIQKQDKVNEAANKEALPSTQNDKSSLDKKFIIKKIEFTETLVELAIPGLAKQSISLKIPDIKLERIGEPEGGVPPEELSKLIIVSIEKQLINSSELLSITKGIDKALRSVEDVTKNLEKGTKEIKRIESQIKKIKDLKDLF</sequence>
<reference evidence="3 4" key="1">
    <citation type="submission" date="2006-11" db="EMBL/GenBank/DDBJ databases">
        <authorList>
            <person name="Giovannoni S."/>
            <person name="Vergin K."/>
            <person name="Ferriera S."/>
            <person name="Johnson J."/>
            <person name="Kravitz S."/>
            <person name="Beeson K."/>
            <person name="Sutton G."/>
            <person name="Rogers Y.-H."/>
            <person name="Friedman R."/>
            <person name="Frazier M."/>
            <person name="Venter J.C."/>
        </authorList>
    </citation>
    <scope>NUCLEOTIDE SEQUENCE [LARGE SCALE GENOMIC DNA]</scope>
    <source>
        <strain evidence="3 4">HTCC2181</strain>
    </source>
</reference>
<keyword evidence="4" id="KW-1185">Reference proteome</keyword>
<dbReference type="EMBL" id="AAUX01000001">
    <property type="protein sequence ID" value="EAV47250.1"/>
    <property type="molecule type" value="Genomic_DNA"/>
</dbReference>
<accession>A0P6U0</accession>
<gene>
    <name evidence="3" type="ORF">MB2181_04215</name>
</gene>
<name>A0P6U0_9PROT</name>
<protein>
    <recommendedName>
        <fullName evidence="2">AsmA domain-containing protein</fullName>
    </recommendedName>
</protein>
<comment type="caution">
    <text evidence="3">The sequence shown here is derived from an EMBL/GenBank/DDBJ whole genome shotgun (WGS) entry which is preliminary data.</text>
</comment>
<evidence type="ECO:0000313" key="3">
    <source>
        <dbReference type="EMBL" id="EAV47250.1"/>
    </source>
</evidence>
<dbReference type="OrthoDB" id="5401764at2"/>
<dbReference type="Pfam" id="PF05170">
    <property type="entry name" value="AsmA"/>
    <property type="match status" value="1"/>
</dbReference>